<evidence type="ECO:0000313" key="3">
    <source>
        <dbReference type="Proteomes" id="UP000028640"/>
    </source>
</evidence>
<dbReference type="eggNOG" id="COG2041">
    <property type="taxonomic scope" value="Bacteria"/>
</dbReference>
<dbReference type="AlphaFoldDB" id="A0A085G6K0"/>
<dbReference type="InterPro" id="IPR036374">
    <property type="entry name" value="OxRdtase_Mopterin-bd_sf"/>
</dbReference>
<dbReference type="RefSeq" id="WP_034793237.1">
    <property type="nucleotide sequence ID" value="NZ_JMPJ01000065.1"/>
</dbReference>
<feature type="domain" description="Oxidoreductase molybdopterin-binding" evidence="1">
    <location>
        <begin position="113"/>
        <end position="256"/>
    </location>
</feature>
<dbReference type="STRING" id="910964.GEAM_3153"/>
<dbReference type="OrthoDB" id="9795587at2"/>
<dbReference type="PANTHER" id="PTHR43032">
    <property type="entry name" value="PROTEIN-METHIONINE-SULFOXIDE REDUCTASE"/>
    <property type="match status" value="1"/>
</dbReference>
<dbReference type="Pfam" id="PF00174">
    <property type="entry name" value="Oxidored_molyb"/>
    <property type="match status" value="1"/>
</dbReference>
<dbReference type="InterPro" id="IPR000572">
    <property type="entry name" value="OxRdtase_Mopterin-bd_dom"/>
</dbReference>
<dbReference type="PANTHER" id="PTHR43032:SF2">
    <property type="entry name" value="BLL0505 PROTEIN"/>
    <property type="match status" value="1"/>
</dbReference>
<comment type="caution">
    <text evidence="2">The sequence shown here is derived from an EMBL/GenBank/DDBJ whole genome shotgun (WGS) entry which is preliminary data.</text>
</comment>
<proteinExistence type="predicted"/>
<dbReference type="SUPFAM" id="SSF56524">
    <property type="entry name" value="Oxidoreductase molybdopterin-binding domain"/>
    <property type="match status" value="1"/>
</dbReference>
<dbReference type="Proteomes" id="UP000028640">
    <property type="component" value="Unassembled WGS sequence"/>
</dbReference>
<gene>
    <name evidence="2" type="ORF">GEAM_3153</name>
</gene>
<protein>
    <submittedName>
        <fullName evidence="2">Sulfite oxidase</fullName>
    </submittedName>
</protein>
<name>A0A085G6K0_EWIA3</name>
<keyword evidence="3" id="KW-1185">Reference proteome</keyword>
<accession>A0A085G6K0</accession>
<dbReference type="GeneID" id="78381516"/>
<reference evidence="2 3" key="1">
    <citation type="submission" date="2014-05" db="EMBL/GenBank/DDBJ databases">
        <title>ATOL: Assembling a taxonomically balanced genome-scale reconstruction of the evolutionary history of the Enterobacteriaceae.</title>
        <authorList>
            <person name="Plunkett G.III."/>
            <person name="Neeno-Eckwall E.C."/>
            <person name="Glasner J.D."/>
            <person name="Perna N.T."/>
        </authorList>
    </citation>
    <scope>NUCLEOTIDE SEQUENCE [LARGE SCALE GENOMIC DNA]</scope>
    <source>
        <strain evidence="2 3">ATCC 33852</strain>
    </source>
</reference>
<organism evidence="2 3">
    <name type="scientific">Ewingella americana (strain ATCC 33852 / DSM 4580 / CCUG 14506 / JCM 5911 / LMG 7869 / NCTC 12157 / CDC 1468-78)</name>
    <dbReference type="NCBI Taxonomy" id="910964"/>
    <lineage>
        <taxon>Bacteria</taxon>
        <taxon>Pseudomonadati</taxon>
        <taxon>Pseudomonadota</taxon>
        <taxon>Gammaproteobacteria</taxon>
        <taxon>Enterobacterales</taxon>
        <taxon>Yersiniaceae</taxon>
        <taxon>Ewingella</taxon>
    </lineage>
</organism>
<dbReference type="EMBL" id="JMPJ01000065">
    <property type="protein sequence ID" value="KFC79345.1"/>
    <property type="molecule type" value="Genomic_DNA"/>
</dbReference>
<sequence length="267" mass="30093">MKNIFKKSINQIFTPSDTQVIVQEAQKQIIRHLDAPSRRRFLQQGLTLGGMAMLTGCDISDNAGVEKALNTVSTFNDRVQGWLFGSTRLAPVYAESMITRPFPFNAFYAEDDAPEVDGNTYRLKIAGLALDKREWSLATLYKMAQVSQITRHICVEGWSAIGKWGGVPFGDFLRLIGADLTAEYVSFKCADEYYTSIDMATALHPQTLLALTYDGQILPRKYGFPMKLRMPTKLGYKNPKHIEVIEITNKFTGGYWEDQGYNWYGGS</sequence>
<evidence type="ECO:0000313" key="2">
    <source>
        <dbReference type="EMBL" id="KFC79345.1"/>
    </source>
</evidence>
<evidence type="ECO:0000259" key="1">
    <source>
        <dbReference type="Pfam" id="PF00174"/>
    </source>
</evidence>
<dbReference type="Gene3D" id="3.90.420.10">
    <property type="entry name" value="Oxidoreductase, molybdopterin-binding domain"/>
    <property type="match status" value="1"/>
</dbReference>